<feature type="transmembrane region" description="Helical" evidence="3">
    <location>
        <begin position="257"/>
        <end position="277"/>
    </location>
</feature>
<dbReference type="NCBIfam" id="NF037959">
    <property type="entry name" value="MFS_SpdSyn"/>
    <property type="match status" value="1"/>
</dbReference>
<dbReference type="RefSeq" id="WP_183947608.1">
    <property type="nucleotide sequence ID" value="NZ_JACHHX010000005.1"/>
</dbReference>
<feature type="transmembrane region" description="Helical" evidence="3">
    <location>
        <begin position="460"/>
        <end position="478"/>
    </location>
</feature>
<evidence type="ECO:0000256" key="2">
    <source>
        <dbReference type="SAM" id="MobiDB-lite"/>
    </source>
</evidence>
<keyword evidence="5" id="KW-1185">Reference proteome</keyword>
<keyword evidence="3" id="KW-1133">Transmembrane helix</keyword>
<dbReference type="GO" id="GO:0004766">
    <property type="term" value="F:spermidine synthase activity"/>
    <property type="evidence" value="ECO:0007669"/>
    <property type="project" value="TreeGrafter"/>
</dbReference>
<evidence type="ECO:0000256" key="1">
    <source>
        <dbReference type="ARBA" id="ARBA00023066"/>
    </source>
</evidence>
<feature type="transmembrane region" description="Helical" evidence="3">
    <location>
        <begin position="289"/>
        <end position="310"/>
    </location>
</feature>
<reference evidence="4 5" key="1">
    <citation type="submission" date="2020-08" db="EMBL/GenBank/DDBJ databases">
        <title>Genomic Encyclopedia of Type Strains, Phase IV (KMG-IV): sequencing the most valuable type-strain genomes for metagenomic binning, comparative biology and taxonomic classification.</title>
        <authorList>
            <person name="Goeker M."/>
        </authorList>
    </citation>
    <scope>NUCLEOTIDE SEQUENCE [LARGE SCALE GENOMIC DNA]</scope>
    <source>
        <strain evidence="4 5">DSM 25897</strain>
    </source>
</reference>
<keyword evidence="1" id="KW-0745">Spermidine biosynthesis</keyword>
<dbReference type="Pfam" id="PF01564">
    <property type="entry name" value="Spermine_synth"/>
    <property type="match status" value="1"/>
</dbReference>
<comment type="caution">
    <text evidence="4">The sequence shown here is derived from an EMBL/GenBank/DDBJ whole genome shotgun (WGS) entry which is preliminary data.</text>
</comment>
<dbReference type="SUPFAM" id="SSF53335">
    <property type="entry name" value="S-adenosyl-L-methionine-dependent methyltransferases"/>
    <property type="match status" value="1"/>
</dbReference>
<dbReference type="InterPro" id="IPR001045">
    <property type="entry name" value="Spermi_synthase"/>
</dbReference>
<evidence type="ECO:0000313" key="5">
    <source>
        <dbReference type="Proteomes" id="UP000519004"/>
    </source>
</evidence>
<feature type="transmembrane region" description="Helical" evidence="3">
    <location>
        <begin position="370"/>
        <end position="396"/>
    </location>
</feature>
<dbReference type="PANTHER" id="PTHR11558">
    <property type="entry name" value="SPERMIDINE/SPERMINE SYNTHASE"/>
    <property type="match status" value="1"/>
</dbReference>
<dbReference type="Proteomes" id="UP000519004">
    <property type="component" value="Unassembled WGS sequence"/>
</dbReference>
<sequence length="1011" mass="106716">MTRAGAGPALLGLFVVSGVAGLIYQSIWSHYLGLTLGHAAHAQTLVLAIFMGGMALGAWLASRWGGRWRDLVLAYAVVEAVIGVAGLGFHPLFLGYTAFSQHTVLPALSGGGVTAWQWLSATALILPQCVLLGATFPLLSAGWLRLAPAQAGRVLGGLYFANSLGAALGALAATFVLLPRIGMPGAVQVAGGLNLAVAAGAALLAWSLRRAATRGGGASRDQCDPDGDADSARSGPRPLAPSPAANGQPSAAALSRLVLWATALSGAASFVYEIVWVRLLHQALGTTLHAFELMLAAFILGLACGAWWVRGHGGRIADALRYAGIAQVAMGVAALLSTPVFAQSFVWVGWLVGALPRDDGGYALFNLGSAAIALAVMFPAAFFAGMTLPLFTLALLRRGIGEAAIGRVYAANTLGAIVGVFACVHLLVPWLGLHGALVLAALVDAGLGLVLLRIAGPVRLLRPTLAVLAALAIAFTLGRPDPLAQLSGVFRTGQARADAEARVAYLRDGKTATVAVAVYPSGAAMIATNGKPDASLMLRLEDAPMPDEITMLMAGALPLALHPAPREVAVIGWGSGLTTHTLLGSPLPVRVESIEIERAMVEGARVFGARVARAYDDPRSVLRIDDARTHFVAGRRRYDAIVSEPSNPWVSGVAHLFTEEFYALLHRHLAEQGVLVQWLQSYEIDDALLARMVTALLTRFPQAEVYLTNDYDLLLVARRDGGVAALDLGRLDHAPLREELARVGLAGEADYRLRRIGGPRVLATFSRLMGGAGHSDFHPVVALDAPRTRFLGSRSEFLQYLVDNGLPVLDLLDGRVPPARAEGVSQVEPSRFAYAHRIAAEVTAILEGGETSGWLRERLPLQAQTVQRLLAQSARPLDEDGLGAWSADAAAIAKLTLGLLPAADHAASWVEPRWLAEGQPRLIGELMAAWSAAARRAPAAMFDAAVAVLESRDARLPVEVREQMLVIAQLGALGLGDADAVTLLETRYGDYVPRTRNFDGIRHFLRVWAAG</sequence>
<keyword evidence="3" id="KW-0472">Membrane</keyword>
<dbReference type="EMBL" id="JACHHX010000005">
    <property type="protein sequence ID" value="MBB5015030.1"/>
    <property type="molecule type" value="Genomic_DNA"/>
</dbReference>
<evidence type="ECO:0000256" key="3">
    <source>
        <dbReference type="SAM" id="Phobius"/>
    </source>
</evidence>
<dbReference type="InterPro" id="IPR029063">
    <property type="entry name" value="SAM-dependent_MTases_sf"/>
</dbReference>
<accession>A0A7W8DDA3</accession>
<dbReference type="CDD" id="cd02440">
    <property type="entry name" value="AdoMet_MTases"/>
    <property type="match status" value="1"/>
</dbReference>
<feature type="transmembrane region" description="Helical" evidence="3">
    <location>
        <begin position="185"/>
        <end position="206"/>
    </location>
</feature>
<dbReference type="Gene3D" id="3.40.50.150">
    <property type="entry name" value="Vaccinia Virus protein VP39"/>
    <property type="match status" value="1"/>
</dbReference>
<feature type="transmembrane region" description="Helical" evidence="3">
    <location>
        <begin position="116"/>
        <end position="144"/>
    </location>
</feature>
<dbReference type="GO" id="GO:0008295">
    <property type="term" value="P:spermidine biosynthetic process"/>
    <property type="evidence" value="ECO:0007669"/>
    <property type="project" value="UniProtKB-KW"/>
</dbReference>
<dbReference type="GO" id="GO:0005829">
    <property type="term" value="C:cytosol"/>
    <property type="evidence" value="ECO:0007669"/>
    <property type="project" value="TreeGrafter"/>
</dbReference>
<keyword evidence="3" id="KW-0812">Transmembrane</keyword>
<feature type="transmembrane region" description="Helical" evidence="3">
    <location>
        <begin position="72"/>
        <end position="96"/>
    </location>
</feature>
<feature type="region of interest" description="Disordered" evidence="2">
    <location>
        <begin position="215"/>
        <end position="247"/>
    </location>
</feature>
<name>A0A7W8DDA3_9GAMM</name>
<proteinExistence type="predicted"/>
<feature type="transmembrane region" description="Helical" evidence="3">
    <location>
        <begin position="40"/>
        <end position="60"/>
    </location>
</feature>
<evidence type="ECO:0000313" key="4">
    <source>
        <dbReference type="EMBL" id="MBB5015030.1"/>
    </source>
</evidence>
<dbReference type="AlphaFoldDB" id="A0A7W8DDA3"/>
<feature type="transmembrane region" description="Helical" evidence="3">
    <location>
        <begin position="156"/>
        <end position="179"/>
    </location>
</feature>
<organism evidence="4 5">
    <name type="scientific">Rehaibacterium terrae</name>
    <dbReference type="NCBI Taxonomy" id="1341696"/>
    <lineage>
        <taxon>Bacteria</taxon>
        <taxon>Pseudomonadati</taxon>
        <taxon>Pseudomonadota</taxon>
        <taxon>Gammaproteobacteria</taxon>
        <taxon>Lysobacterales</taxon>
        <taxon>Lysobacteraceae</taxon>
        <taxon>Rehaibacterium</taxon>
    </lineage>
</organism>
<feature type="transmembrane region" description="Helical" evidence="3">
    <location>
        <begin position="408"/>
        <end position="428"/>
    </location>
</feature>
<protein>
    <submittedName>
        <fullName evidence="4">Putative membrane-bound spermidine synthase</fullName>
    </submittedName>
</protein>
<dbReference type="PANTHER" id="PTHR11558:SF11">
    <property type="entry name" value="SPERMIDINE SYNTHASE"/>
    <property type="match status" value="1"/>
</dbReference>
<feature type="transmembrane region" description="Helical" evidence="3">
    <location>
        <begin position="434"/>
        <end position="453"/>
    </location>
</feature>
<gene>
    <name evidence="4" type="ORF">HNQ58_000911</name>
</gene>
<feature type="transmembrane region" description="Helical" evidence="3">
    <location>
        <begin position="322"/>
        <end position="350"/>
    </location>
</feature>